<dbReference type="InterPro" id="IPR051446">
    <property type="entry name" value="HTH_trans_reg/aminotransferase"/>
</dbReference>
<dbReference type="PANTHER" id="PTHR46577">
    <property type="entry name" value="HTH-TYPE TRANSCRIPTIONAL REGULATORY PROTEIN GABR"/>
    <property type="match status" value="1"/>
</dbReference>
<dbReference type="Proteomes" id="UP000075420">
    <property type="component" value="Unassembled WGS sequence"/>
</dbReference>
<dbReference type="AlphaFoldDB" id="A0A150PMJ9"/>
<accession>A0A150PMJ9</accession>
<evidence type="ECO:0000313" key="1">
    <source>
        <dbReference type="EMBL" id="KYF56860.1"/>
    </source>
</evidence>
<dbReference type="InterPro" id="IPR015421">
    <property type="entry name" value="PyrdxlP-dep_Trfase_major"/>
</dbReference>
<sequence length="217" mass="23931">MRFLELAAAAEGLVLEDDYDSEFRFRGSPVPPLASLDAERVVYLGTFSKCLAPFVRVGYLIAPPRLVGPIADLVRRTNLRGSIPHQRALARFIEEGHLERHIFGMKRRYRARLEAILAFLGTRYGDAVRTAGGETGFHLHARFGARRFGPGFADACSAAGLRISTEDEFRAEPSREREGDALVIGYGNVADDRLDEGLELLGTLVERCAEGGELRSP</sequence>
<proteinExistence type="predicted"/>
<gene>
    <name evidence="1" type="ORF">BE08_16835</name>
</gene>
<dbReference type="InterPro" id="IPR015424">
    <property type="entry name" value="PyrdxlP-dep_Trfase"/>
</dbReference>
<evidence type="ECO:0008006" key="3">
    <source>
        <dbReference type="Google" id="ProtNLM"/>
    </source>
</evidence>
<evidence type="ECO:0000313" key="2">
    <source>
        <dbReference type="Proteomes" id="UP000075420"/>
    </source>
</evidence>
<name>A0A150PMJ9_SORCE</name>
<dbReference type="EMBL" id="JELY01001115">
    <property type="protein sequence ID" value="KYF56860.1"/>
    <property type="molecule type" value="Genomic_DNA"/>
</dbReference>
<dbReference type="PANTHER" id="PTHR46577:SF1">
    <property type="entry name" value="HTH-TYPE TRANSCRIPTIONAL REGULATORY PROTEIN GABR"/>
    <property type="match status" value="1"/>
</dbReference>
<dbReference type="SUPFAM" id="SSF53383">
    <property type="entry name" value="PLP-dependent transferases"/>
    <property type="match status" value="1"/>
</dbReference>
<organism evidence="1 2">
    <name type="scientific">Sorangium cellulosum</name>
    <name type="common">Polyangium cellulosum</name>
    <dbReference type="NCBI Taxonomy" id="56"/>
    <lineage>
        <taxon>Bacteria</taxon>
        <taxon>Pseudomonadati</taxon>
        <taxon>Myxococcota</taxon>
        <taxon>Polyangia</taxon>
        <taxon>Polyangiales</taxon>
        <taxon>Polyangiaceae</taxon>
        <taxon>Sorangium</taxon>
    </lineage>
</organism>
<dbReference type="Gene3D" id="3.40.640.10">
    <property type="entry name" value="Type I PLP-dependent aspartate aminotransferase-like (Major domain)"/>
    <property type="match status" value="1"/>
</dbReference>
<reference evidence="1 2" key="1">
    <citation type="submission" date="2014-02" db="EMBL/GenBank/DDBJ databases">
        <title>The small core and large imbalanced accessory genome model reveals a collaborative survival strategy of Sorangium cellulosum strains in nature.</title>
        <authorList>
            <person name="Han K."/>
            <person name="Peng R."/>
            <person name="Blom J."/>
            <person name="Li Y.-Z."/>
        </authorList>
    </citation>
    <scope>NUCLEOTIDE SEQUENCE [LARGE SCALE GENOMIC DNA]</scope>
    <source>
        <strain evidence="1 2">So0157-25</strain>
    </source>
</reference>
<protein>
    <recommendedName>
        <fullName evidence="3">Aminotransferase class I/classII domain-containing protein</fullName>
    </recommendedName>
</protein>
<comment type="caution">
    <text evidence="1">The sequence shown here is derived from an EMBL/GenBank/DDBJ whole genome shotgun (WGS) entry which is preliminary data.</text>
</comment>